<accession>A0A0P1NUS8</accession>
<evidence type="ECO:0000313" key="5">
    <source>
        <dbReference type="Proteomes" id="UP000182200"/>
    </source>
</evidence>
<gene>
    <name evidence="3" type="ORF">JGI4_00224</name>
    <name evidence="2" type="ORF">JGI8_01357</name>
</gene>
<reference evidence="3 4" key="2">
    <citation type="submission" date="2015-11" db="EMBL/GenBank/DDBJ databases">
        <authorList>
            <person name="Zhang Y."/>
            <person name="Guo Z."/>
        </authorList>
    </citation>
    <scope>NUCLEOTIDE SEQUENCE [LARGE SCALE GENOMIC DNA]</scope>
    <source>
        <strain evidence="3">JGI-4</strain>
    </source>
</reference>
<dbReference type="InterPro" id="IPR026444">
    <property type="entry name" value="Secre_tail"/>
</dbReference>
<dbReference type="STRING" id="1633631.GCA_001442925_00226"/>
<dbReference type="SUPFAM" id="SSF63825">
    <property type="entry name" value="YWTD domain"/>
    <property type="match status" value="1"/>
</dbReference>
<name>A0A0P1M666_9BACT</name>
<dbReference type="Proteomes" id="UP000182011">
    <property type="component" value="Unassembled WGS sequence"/>
</dbReference>
<dbReference type="EMBL" id="CZVI01000019">
    <property type="protein sequence ID" value="CUS89876.1"/>
    <property type="molecule type" value="Genomic_DNA"/>
</dbReference>
<accession>A0A0P1M666</accession>
<dbReference type="AlphaFoldDB" id="A0A0P1M666"/>
<accession>A0A0P1NYA9</accession>
<dbReference type="OrthoDB" id="9808953at2"/>
<accession>A0A0P1M2R5</accession>
<dbReference type="RefSeq" id="WP_075426155.1">
    <property type="nucleotide sequence ID" value="NZ_CZVI01000019.1"/>
</dbReference>
<organism evidence="3 4">
    <name type="scientific">Candidatus Kryptonium thompsonii</name>
    <dbReference type="NCBI Taxonomy" id="1633631"/>
    <lineage>
        <taxon>Bacteria</taxon>
        <taxon>Pseudomonadati</taxon>
        <taxon>Candidatus Kryptoniota</taxon>
        <taxon>Candidatus Kryptonium</taxon>
    </lineage>
</organism>
<dbReference type="EMBL" id="FAOP01000001">
    <property type="protein sequence ID" value="CUU01261.1"/>
    <property type="molecule type" value="Genomic_DNA"/>
</dbReference>
<dbReference type="Gene3D" id="2.60.40.4070">
    <property type="match status" value="1"/>
</dbReference>
<accession>A0A0P1LHL7</accession>
<evidence type="ECO:0000313" key="4">
    <source>
        <dbReference type="Proteomes" id="UP000182011"/>
    </source>
</evidence>
<accession>A0A0N7MTN3</accession>
<accession>A0A0P1M763</accession>
<dbReference type="Proteomes" id="UP000182200">
    <property type="component" value="Unassembled WGS sequence"/>
</dbReference>
<keyword evidence="5" id="KW-1185">Reference proteome</keyword>
<dbReference type="Pfam" id="PF18962">
    <property type="entry name" value="Por_Secre_tail"/>
    <property type="match status" value="1"/>
</dbReference>
<feature type="domain" description="Secretion system C-terminal sorting" evidence="1">
    <location>
        <begin position="380"/>
        <end position="456"/>
    </location>
</feature>
<sequence>MKLIYKLTFTLLLPLLLLSQEQWVYKKSIEFPATDTSYVRPFLCAVDASGNLWVISSTATDTSAHNALWKAGPNDSVFTLVYDYTARFDTANVHSLRGITTIQNDVLVIFRQPISMGTVSGLDYFKNGDSEQKVRYGAGFGQVGYGTYVYGLSATKDSFVYAGTTYQAQGEQGPTPRVYNFTGRSIQSDTITVAPGAYVPPPFYSTCPGGRSPSGFDAIRDVAVIPDGDYNNPNTPFFTSRNSSEDNPTAGNVAIWTGGTQVEPKDYRGQALTDFAGFLALGRFIPSGIYADKNGRLWVCRPDSGFQTVKAFEVAGNFAMEVLTLEGAPFEAPCDVALSPDESKAYVIDMFARKAFVFEKVTSVAQDDEVPKDFAIYQNYPNPFNSSTAIVYEIPSDGFVKINVYNSLGQIVASLVNSVQSAGKHITSFEAGNLPSGVYYYQLEFGNLKSPMKKMVLIK</sequence>
<accession>A0A0S4MV19</accession>
<accession>A0A0P1LEP2</accession>
<dbReference type="NCBIfam" id="TIGR04183">
    <property type="entry name" value="Por_Secre_tail"/>
    <property type="match status" value="1"/>
</dbReference>
<protein>
    <submittedName>
        <fullName evidence="3">Por secretion system C-terminal sorting domain-containing protein</fullName>
    </submittedName>
</protein>
<evidence type="ECO:0000259" key="1">
    <source>
        <dbReference type="Pfam" id="PF18962"/>
    </source>
</evidence>
<reference evidence="2 5" key="1">
    <citation type="submission" date="2015-11" db="EMBL/GenBank/DDBJ databases">
        <authorList>
            <person name="Varghese N."/>
        </authorList>
    </citation>
    <scope>NUCLEOTIDE SEQUENCE [LARGE SCALE GENOMIC DNA]</scope>
    <source>
        <strain evidence="2 5">JGI-8</strain>
    </source>
</reference>
<proteinExistence type="predicted"/>
<evidence type="ECO:0000313" key="3">
    <source>
        <dbReference type="EMBL" id="CUU01261.1"/>
    </source>
</evidence>
<accession>A0A0P1P496</accession>
<evidence type="ECO:0000313" key="2">
    <source>
        <dbReference type="EMBL" id="CUS89876.1"/>
    </source>
</evidence>